<feature type="transmembrane region" description="Helical" evidence="1">
    <location>
        <begin position="119"/>
        <end position="142"/>
    </location>
</feature>
<organism evidence="2">
    <name type="scientific">Cacopsylla melanoneura</name>
    <dbReference type="NCBI Taxonomy" id="428564"/>
    <lineage>
        <taxon>Eukaryota</taxon>
        <taxon>Metazoa</taxon>
        <taxon>Ecdysozoa</taxon>
        <taxon>Arthropoda</taxon>
        <taxon>Hexapoda</taxon>
        <taxon>Insecta</taxon>
        <taxon>Pterygota</taxon>
        <taxon>Neoptera</taxon>
        <taxon>Paraneoptera</taxon>
        <taxon>Hemiptera</taxon>
        <taxon>Sternorrhyncha</taxon>
        <taxon>Psylloidea</taxon>
        <taxon>Psyllidae</taxon>
        <taxon>Psyllinae</taxon>
        <taxon>Cacopsylla</taxon>
    </lineage>
</organism>
<accession>A0A8D8PKP2</accession>
<dbReference type="AlphaFoldDB" id="A0A8D8PKP2"/>
<protein>
    <submittedName>
        <fullName evidence="2">Uncharacterized protein</fullName>
    </submittedName>
</protein>
<feature type="transmembrane region" description="Helical" evidence="1">
    <location>
        <begin position="61"/>
        <end position="78"/>
    </location>
</feature>
<feature type="transmembrane region" description="Helical" evidence="1">
    <location>
        <begin position="16"/>
        <end position="40"/>
    </location>
</feature>
<sequence>MFSLTLFSTIESSSRFFSFSSFTSFSSILSSASLLIWFFFGSSTFSFKLFSMSSKSVEESSLTFFGDTVSFATAFLFFESSLTFFGDSFATVFLVRVGGFFLFVFNLVFLVLLSSSSLLLLPVVSALVFFVFFLAFFLALFLSSNVFPWVSILNISF</sequence>
<evidence type="ECO:0000313" key="2">
    <source>
        <dbReference type="EMBL" id="CAG6606487.1"/>
    </source>
</evidence>
<keyword evidence="1" id="KW-1133">Transmembrane helix</keyword>
<feature type="transmembrane region" description="Helical" evidence="1">
    <location>
        <begin position="90"/>
        <end position="112"/>
    </location>
</feature>
<proteinExistence type="predicted"/>
<name>A0A8D8PKP2_9HEMI</name>
<reference evidence="2" key="1">
    <citation type="submission" date="2021-05" db="EMBL/GenBank/DDBJ databases">
        <authorList>
            <person name="Alioto T."/>
            <person name="Alioto T."/>
            <person name="Gomez Garrido J."/>
        </authorList>
    </citation>
    <scope>NUCLEOTIDE SEQUENCE</scope>
</reference>
<keyword evidence="1" id="KW-0812">Transmembrane</keyword>
<evidence type="ECO:0000256" key="1">
    <source>
        <dbReference type="SAM" id="Phobius"/>
    </source>
</evidence>
<dbReference type="EMBL" id="HBUF01003713">
    <property type="protein sequence ID" value="CAG6606487.1"/>
    <property type="molecule type" value="Transcribed_RNA"/>
</dbReference>
<keyword evidence="1" id="KW-0472">Membrane</keyword>